<accession>A0A2U2JE61</accession>
<name>A0A2U2JE61_9FLAO</name>
<dbReference type="EMBL" id="QFFG01000001">
    <property type="protein sequence ID" value="PWG06653.1"/>
    <property type="molecule type" value="Genomic_DNA"/>
</dbReference>
<proteinExistence type="predicted"/>
<protein>
    <recommendedName>
        <fullName evidence="3">BNR repeat-containing family member</fullName>
    </recommendedName>
</protein>
<evidence type="ECO:0000313" key="1">
    <source>
        <dbReference type="EMBL" id="PWG06653.1"/>
    </source>
</evidence>
<evidence type="ECO:0000313" key="2">
    <source>
        <dbReference type="Proteomes" id="UP000245670"/>
    </source>
</evidence>
<comment type="caution">
    <text evidence="1">The sequence shown here is derived from an EMBL/GenBank/DDBJ whole genome shotgun (WGS) entry which is preliminary data.</text>
</comment>
<dbReference type="Pfam" id="PF15892">
    <property type="entry name" value="BNR_4"/>
    <property type="match status" value="1"/>
</dbReference>
<reference evidence="1 2" key="1">
    <citation type="submission" date="2018-05" db="EMBL/GenBank/DDBJ databases">
        <title>Polaribacter aquimarinus sp. nov., isolated from sediment in a sediment of sea.</title>
        <authorList>
            <person name="Lu D."/>
        </authorList>
    </citation>
    <scope>NUCLEOTIDE SEQUENCE [LARGE SCALE GENOMIC DNA]</scope>
    <source>
        <strain evidence="1 2">ZY113</strain>
    </source>
</reference>
<organism evidence="1 2">
    <name type="scientific">Polaribacter aquimarinus</name>
    <dbReference type="NCBI Taxonomy" id="2100726"/>
    <lineage>
        <taxon>Bacteria</taxon>
        <taxon>Pseudomonadati</taxon>
        <taxon>Bacteroidota</taxon>
        <taxon>Flavobacteriia</taxon>
        <taxon>Flavobacteriales</taxon>
        <taxon>Flavobacteriaceae</taxon>
    </lineage>
</organism>
<dbReference type="OrthoDB" id="223410at2"/>
<dbReference type="Proteomes" id="UP000245670">
    <property type="component" value="Unassembled WGS sequence"/>
</dbReference>
<sequence length="477" mass="54779">MNLSKHKIFLANIYFLLLTTLVFSQVKVSKEEISIVDESALTVNGKFSSGINGRTFQKDAIISHKGYQYIVHYNDERRVCVSRRKLPNGIWNTIKFLDYYFKSNDSHNCISMGICPNDGTIHLAFDHHGDTLHYRVSKKGLANNPETMVWEASSFGPIISELEKGSQIKITYPKFWQTPDGNLQFNYRVRGSGDGDRMLVDYNAKTGKWENTRQIDSAKGVFKDELGISKSRCSYPNGYNYDNEGKLHATWTWRENSQGANHDLIYVYSDDDGNTWKNNSGKILEEIPHVNSPDVVVQSIPRVLGLMNDQGQTIDSKNRVHVVMYHCTEETITKAGSSLGASRWGPDEAKRYHHYWRDTTGNWHHFEMNLKVGNRPKVFTDKHDNLIMIYAGNIIGGKKSYNQNKRDLIIATATAKNNWKDWSITHMVKGPFINDMLGDFYRWKNERVLSIMVQNVPKGKRKQSNLKVVDLTFDYKP</sequence>
<keyword evidence="2" id="KW-1185">Reference proteome</keyword>
<evidence type="ECO:0008006" key="3">
    <source>
        <dbReference type="Google" id="ProtNLM"/>
    </source>
</evidence>
<dbReference type="RefSeq" id="WP_109403561.1">
    <property type="nucleotide sequence ID" value="NZ_QFFG01000001.1"/>
</dbReference>
<gene>
    <name evidence="1" type="ORF">DIS07_02110</name>
</gene>
<dbReference type="AlphaFoldDB" id="A0A2U2JE61"/>